<evidence type="ECO:0000313" key="10">
    <source>
        <dbReference type="EMBL" id="SAL30757.1"/>
    </source>
</evidence>
<comment type="catalytic activity">
    <reaction evidence="7">
        <text>2 GTP = 3',3'-c-di-GMP + 2 diphosphate</text>
        <dbReference type="Rhea" id="RHEA:24898"/>
        <dbReference type="ChEBI" id="CHEBI:33019"/>
        <dbReference type="ChEBI" id="CHEBI:37565"/>
        <dbReference type="ChEBI" id="CHEBI:58805"/>
        <dbReference type="EC" id="2.7.7.65"/>
    </reaction>
</comment>
<dbReference type="GO" id="GO:1902201">
    <property type="term" value="P:negative regulation of bacterial-type flagellum-dependent cell motility"/>
    <property type="evidence" value="ECO:0007669"/>
    <property type="project" value="TreeGrafter"/>
</dbReference>
<evidence type="ECO:0000256" key="7">
    <source>
        <dbReference type="ARBA" id="ARBA00034247"/>
    </source>
</evidence>
<keyword evidence="4 8" id="KW-0812">Transmembrane</keyword>
<evidence type="ECO:0000256" key="1">
    <source>
        <dbReference type="ARBA" id="ARBA00004651"/>
    </source>
</evidence>
<organism evidence="10 11">
    <name type="scientific">Caballeronia concitans</name>
    <dbReference type="NCBI Taxonomy" id="1777133"/>
    <lineage>
        <taxon>Bacteria</taxon>
        <taxon>Pseudomonadati</taxon>
        <taxon>Pseudomonadota</taxon>
        <taxon>Betaproteobacteria</taxon>
        <taxon>Burkholderiales</taxon>
        <taxon>Burkholderiaceae</taxon>
        <taxon>Caballeronia</taxon>
    </lineage>
</organism>
<evidence type="ECO:0000256" key="4">
    <source>
        <dbReference type="ARBA" id="ARBA00022692"/>
    </source>
</evidence>
<evidence type="ECO:0000256" key="6">
    <source>
        <dbReference type="ARBA" id="ARBA00023136"/>
    </source>
</evidence>
<dbReference type="InterPro" id="IPR033479">
    <property type="entry name" value="dCache_1"/>
</dbReference>
<reference evidence="10 11" key="1">
    <citation type="submission" date="2016-01" db="EMBL/GenBank/DDBJ databases">
        <authorList>
            <person name="Peeters C."/>
        </authorList>
    </citation>
    <scope>NUCLEOTIDE SEQUENCE [LARGE SCALE GENOMIC DNA]</scope>
    <source>
        <strain evidence="10">LMG 29315</strain>
    </source>
</reference>
<dbReference type="CDD" id="cd12914">
    <property type="entry name" value="PDC1_DGC_like"/>
    <property type="match status" value="1"/>
</dbReference>
<dbReference type="PROSITE" id="PS50887">
    <property type="entry name" value="GGDEF"/>
    <property type="match status" value="1"/>
</dbReference>
<dbReference type="InterPro" id="IPR043128">
    <property type="entry name" value="Rev_trsase/Diguanyl_cyclase"/>
</dbReference>
<evidence type="ECO:0000256" key="8">
    <source>
        <dbReference type="SAM" id="Phobius"/>
    </source>
</evidence>
<protein>
    <recommendedName>
        <fullName evidence="2">diguanylate cyclase</fullName>
        <ecNumber evidence="2">2.7.7.65</ecNumber>
    </recommendedName>
</protein>
<name>A0A658QXH1_9BURK</name>
<feature type="transmembrane region" description="Helical" evidence="8">
    <location>
        <begin position="320"/>
        <end position="340"/>
    </location>
</feature>
<dbReference type="RefSeq" id="WP_052450069.1">
    <property type="nucleotide sequence ID" value="NZ_FCNV02000004.1"/>
</dbReference>
<evidence type="ECO:0000259" key="9">
    <source>
        <dbReference type="PROSITE" id="PS50887"/>
    </source>
</evidence>
<comment type="subcellular location">
    <subcellularLocation>
        <location evidence="1">Cell membrane</location>
        <topology evidence="1">Multi-pass membrane protein</topology>
    </subcellularLocation>
</comment>
<dbReference type="GO" id="GO:0052621">
    <property type="term" value="F:diguanylate cyclase activity"/>
    <property type="evidence" value="ECO:0007669"/>
    <property type="project" value="UniProtKB-EC"/>
</dbReference>
<dbReference type="Gene3D" id="3.30.450.20">
    <property type="entry name" value="PAS domain"/>
    <property type="match status" value="2"/>
</dbReference>
<keyword evidence="3" id="KW-1003">Cell membrane</keyword>
<accession>A0A658QXH1</accession>
<keyword evidence="5 8" id="KW-1133">Transmembrane helix</keyword>
<dbReference type="Pfam" id="PF00990">
    <property type="entry name" value="GGDEF"/>
    <property type="match status" value="1"/>
</dbReference>
<sequence length="529" mass="56593">MPRSLKSVHKTGRAVGLRLFRRNSNAWVRVADVFSRFPLLAGVIGTAMALSMGVLSFAALWQGRAQALQNAHEASANLVATLSADISRNVESSDLSLRTIVSGMENPATAKLAPGLRSLFLFDGATAASYIGGAFVMNAQGRIVAARDRSQHATDSFSDRDYFTTHAQRADVGLYISGPYESRLRGGKPSLALSRRINAPDGSFAGVAVIALNRSYFDSLLSRVNVGRAGSVFIVQRDGVMLARKPPLQATAGNTPRTISLSPAFAAMKDQPSGSYISVSALDGVRRLFTFTRVPGTNLIAGVAPAEDDVLQGWRHRSKIIGGLTLMFGGGFIAMSWLLAISLRSRAIALEKLQRLAGTDSLTGLSNRRALDRRLGEEWRRARRAAQPLSALFIDVDHFKLYNDTYGHAMGDDALVAVADCIQHSIKRPSDIVARYGGEEFVLVLPGATAASAVTFADRLRLKIESLAIPNSASPKGFLTISIGSATTIPRHGGDALKLLNSADAALYRAKRSGRNTAVHEDSMVDGSA</sequence>
<feature type="domain" description="GGDEF" evidence="9">
    <location>
        <begin position="387"/>
        <end position="523"/>
    </location>
</feature>
<keyword evidence="11" id="KW-1185">Reference proteome</keyword>
<proteinExistence type="predicted"/>
<dbReference type="EMBL" id="FCNV02000004">
    <property type="protein sequence ID" value="SAL30757.1"/>
    <property type="molecule type" value="Genomic_DNA"/>
</dbReference>
<dbReference type="PANTHER" id="PTHR45138:SF9">
    <property type="entry name" value="DIGUANYLATE CYCLASE DGCM-RELATED"/>
    <property type="match status" value="1"/>
</dbReference>
<gene>
    <name evidence="10" type="ORF">AWB72_02635</name>
</gene>
<dbReference type="Pfam" id="PF02743">
    <property type="entry name" value="dCache_1"/>
    <property type="match status" value="1"/>
</dbReference>
<comment type="caution">
    <text evidence="10">The sequence shown here is derived from an EMBL/GenBank/DDBJ whole genome shotgun (WGS) entry which is preliminary data.</text>
</comment>
<dbReference type="EC" id="2.7.7.65" evidence="2"/>
<evidence type="ECO:0000313" key="11">
    <source>
        <dbReference type="Proteomes" id="UP000198263"/>
    </source>
</evidence>
<dbReference type="GO" id="GO:0043709">
    <property type="term" value="P:cell adhesion involved in single-species biofilm formation"/>
    <property type="evidence" value="ECO:0007669"/>
    <property type="project" value="TreeGrafter"/>
</dbReference>
<dbReference type="Gene3D" id="3.30.70.270">
    <property type="match status" value="1"/>
</dbReference>
<dbReference type="CDD" id="cd01949">
    <property type="entry name" value="GGDEF"/>
    <property type="match status" value="1"/>
</dbReference>
<evidence type="ECO:0000256" key="5">
    <source>
        <dbReference type="ARBA" id="ARBA00022989"/>
    </source>
</evidence>
<evidence type="ECO:0000256" key="3">
    <source>
        <dbReference type="ARBA" id="ARBA00022475"/>
    </source>
</evidence>
<dbReference type="NCBIfam" id="TIGR00254">
    <property type="entry name" value="GGDEF"/>
    <property type="match status" value="1"/>
</dbReference>
<dbReference type="OrthoDB" id="9813903at2"/>
<dbReference type="AlphaFoldDB" id="A0A658QXH1"/>
<dbReference type="SUPFAM" id="SSF55073">
    <property type="entry name" value="Nucleotide cyclase"/>
    <property type="match status" value="1"/>
</dbReference>
<dbReference type="FunFam" id="3.30.70.270:FF:000001">
    <property type="entry name" value="Diguanylate cyclase domain protein"/>
    <property type="match status" value="1"/>
</dbReference>
<dbReference type="PANTHER" id="PTHR45138">
    <property type="entry name" value="REGULATORY COMPONENTS OF SENSORY TRANSDUCTION SYSTEM"/>
    <property type="match status" value="1"/>
</dbReference>
<dbReference type="Proteomes" id="UP000198263">
    <property type="component" value="Unassembled WGS sequence"/>
</dbReference>
<dbReference type="InterPro" id="IPR029787">
    <property type="entry name" value="Nucleotide_cyclase"/>
</dbReference>
<dbReference type="InterPro" id="IPR000160">
    <property type="entry name" value="GGDEF_dom"/>
</dbReference>
<dbReference type="SMART" id="SM00267">
    <property type="entry name" value="GGDEF"/>
    <property type="match status" value="1"/>
</dbReference>
<evidence type="ECO:0000256" key="2">
    <source>
        <dbReference type="ARBA" id="ARBA00012528"/>
    </source>
</evidence>
<keyword evidence="6 8" id="KW-0472">Membrane</keyword>
<dbReference type="GO" id="GO:0005886">
    <property type="term" value="C:plasma membrane"/>
    <property type="evidence" value="ECO:0007669"/>
    <property type="project" value="UniProtKB-SubCell"/>
</dbReference>
<feature type="transmembrane region" description="Helical" evidence="8">
    <location>
        <begin position="37"/>
        <end position="61"/>
    </location>
</feature>
<dbReference type="InterPro" id="IPR050469">
    <property type="entry name" value="Diguanylate_Cyclase"/>
</dbReference>
<dbReference type="CDD" id="cd12915">
    <property type="entry name" value="PDC2_DGC_like"/>
    <property type="match status" value="1"/>
</dbReference>